<keyword evidence="4" id="KW-1185">Reference proteome</keyword>
<protein>
    <submittedName>
        <fullName evidence="3">Tape measure protein</fullName>
    </submittedName>
</protein>
<reference evidence="3 4" key="1">
    <citation type="submission" date="2020-04" db="EMBL/GenBank/DDBJ databases">
        <title>Collinsella sp. KGMB02528 nov., an anaerobic actinobacterium isolated from human feces.</title>
        <authorList>
            <person name="Han K.-I."/>
            <person name="Eom M.K."/>
            <person name="Kim J.-S."/>
            <person name="Lee K.C."/>
            <person name="Suh M.K."/>
            <person name="Park S.-H."/>
            <person name="Lee J.H."/>
            <person name="Kang S.W."/>
            <person name="Park J.-E."/>
            <person name="Oh B.S."/>
            <person name="Yu S.Y."/>
            <person name="Choi S.-H."/>
            <person name="Lee D.H."/>
            <person name="Yoon H."/>
            <person name="Kim B.-Y."/>
            <person name="Lee J.H."/>
            <person name="Lee J.-S."/>
        </authorList>
    </citation>
    <scope>NUCLEOTIDE SEQUENCE [LARGE SCALE GENOMIC DNA]</scope>
    <source>
        <strain evidence="3 4">KGMB02528</strain>
    </source>
</reference>
<dbReference type="Pfam" id="PF20155">
    <property type="entry name" value="TMP_3"/>
    <property type="match status" value="1"/>
</dbReference>
<accession>A0A7X9YJ28</accession>
<dbReference type="Proteomes" id="UP000546970">
    <property type="component" value="Unassembled WGS sequence"/>
</dbReference>
<dbReference type="RefSeq" id="WP_169277307.1">
    <property type="nucleotide sequence ID" value="NZ_JABBCP010000002.1"/>
</dbReference>
<sequence length="906" mass="89117">MSEGSIVIEILGDASDFNAKVESLGAKTQSALSSVSSSLTAWGAGLTAAVTLPLGAAGAKAMQWALTTASAAEQADIAFSTMLGPERAKQMIADLTEFAKKTPFEMSGLTDATQKLLAYGFAADDVIPTLRAIGDATAALGSGQEGIDACTRAIGQMQAKSKVMSEEMLQLTEQGIPAWKYLAEALGTDVAGAQEMVTKGSVDAATGIAALKAGMEGDFGGLMAEQSKTLSGALSNLGDAAEATIKEIYKTDAYKELASAVADLADPVGDLVGNLMPALEGALSAASGTVAGLSSAISSLDASQVQAIVDAVGLLAGLGPALLVAGRAVGSAGDALGAASAAAGAASKGLDAAKTAFAESGVTAESVAAGAKKAFEGLKFGAAEAGAAVKLGLEDPLHAAQAVAGSAASGIRESFGTVPRAMSTVGGASQAVLGIFERSVPVALSVARGFGVATVVVGALAVALGGAAVAGQAMGVDMSAALSGFAGSLGNLAPLVESAFGSLAQAAPQAAAALSGQAPAIASAFGRLLSSAVQGLEAAMPGLVEAASAAATVLSGTLATCAPLLLEGAMQLFAGLLDALSETAGALAQSAPELIGGLAESFAANAPTLLGAAGNLFLAIAQALPQVLPALVAALPVVIGGLTSSLPAFIGQVLAAAVSLFLGIARALPQVLPSAISSLASLIGSVVSYIPTLIGQITAAAVSLFLGIVHAVPQTLGSLLGAIGDLLGQAKEAFSSFSLVDVGKQMIHGFISGIQSAVGGLVDAARGAASSALEAAKNLLGIHSPSRVFRNEVGRMVPLGAALGIDDEADAWRRSVDDAFAYMPKVSLPAATLGSVPLPVQPGVSAAYAESARSASSSESEGRLMEEVGRRIDAAAERIERALGEPVSLSVDRREAGKIVRGLVGA</sequence>
<dbReference type="NCBIfam" id="TIGR02675">
    <property type="entry name" value="tape_meas_nterm"/>
    <property type="match status" value="1"/>
</dbReference>
<keyword evidence="1" id="KW-0812">Transmembrane</keyword>
<dbReference type="PANTHER" id="PTHR38812:SF2">
    <property type="entry name" value="MU-LIKE PROPHAGE FLUMU PROTEIN GP42"/>
    <property type="match status" value="1"/>
</dbReference>
<dbReference type="InterPro" id="IPR013491">
    <property type="entry name" value="Tape_meas_N"/>
</dbReference>
<evidence type="ECO:0000256" key="1">
    <source>
        <dbReference type="SAM" id="Phobius"/>
    </source>
</evidence>
<evidence type="ECO:0000313" key="3">
    <source>
        <dbReference type="EMBL" id="NMF55681.1"/>
    </source>
</evidence>
<feature type="transmembrane region" description="Helical" evidence="1">
    <location>
        <begin position="686"/>
        <end position="709"/>
    </location>
</feature>
<feature type="domain" description="Tape measure protein N-terminal" evidence="2">
    <location>
        <begin position="65"/>
        <end position="248"/>
    </location>
</feature>
<keyword evidence="1" id="KW-1133">Transmembrane helix</keyword>
<keyword evidence="1" id="KW-0472">Membrane</keyword>
<proteinExistence type="predicted"/>
<feature type="transmembrane region" description="Helical" evidence="1">
    <location>
        <begin position="645"/>
        <end position="665"/>
    </location>
</feature>
<feature type="transmembrane region" description="Helical" evidence="1">
    <location>
        <begin position="449"/>
        <end position="470"/>
    </location>
</feature>
<organism evidence="3 4">
    <name type="scientific">Collinsella acetigenes</name>
    <dbReference type="NCBI Taxonomy" id="2713419"/>
    <lineage>
        <taxon>Bacteria</taxon>
        <taxon>Bacillati</taxon>
        <taxon>Actinomycetota</taxon>
        <taxon>Coriobacteriia</taxon>
        <taxon>Coriobacteriales</taxon>
        <taxon>Coriobacteriaceae</taxon>
        <taxon>Collinsella</taxon>
    </lineage>
</organism>
<dbReference type="PANTHER" id="PTHR38812">
    <property type="entry name" value="MU-LIKE PROPHAGE FLUMU PROTEIN GP42"/>
    <property type="match status" value="1"/>
</dbReference>
<dbReference type="AlphaFoldDB" id="A0A7X9YJ28"/>
<evidence type="ECO:0000313" key="4">
    <source>
        <dbReference type="Proteomes" id="UP000546970"/>
    </source>
</evidence>
<dbReference type="EMBL" id="JABBCP010000002">
    <property type="protein sequence ID" value="NMF55681.1"/>
    <property type="molecule type" value="Genomic_DNA"/>
</dbReference>
<gene>
    <name evidence="3" type="ORF">HF320_04985</name>
</gene>
<name>A0A7X9YJ28_9ACTN</name>
<feature type="transmembrane region" description="Helical" evidence="1">
    <location>
        <begin position="616"/>
        <end position="639"/>
    </location>
</feature>
<evidence type="ECO:0000259" key="2">
    <source>
        <dbReference type="Pfam" id="PF20155"/>
    </source>
</evidence>
<comment type="caution">
    <text evidence="3">The sequence shown here is derived from an EMBL/GenBank/DDBJ whole genome shotgun (WGS) entry which is preliminary data.</text>
</comment>
<dbReference type="InterPro" id="IPR053058">
    <property type="entry name" value="Mulikevirus_tape_measure"/>
</dbReference>